<dbReference type="SUPFAM" id="SSF82171">
    <property type="entry name" value="DPP6 N-terminal domain-like"/>
    <property type="match status" value="1"/>
</dbReference>
<dbReference type="InterPro" id="IPR006664">
    <property type="entry name" value="OMP_bac"/>
</dbReference>
<dbReference type="RefSeq" id="WP_074537349.1">
    <property type="nucleotide sequence ID" value="NZ_FNBD01000001.1"/>
</dbReference>
<keyword evidence="2 4" id="KW-0472">Membrane</keyword>
<dbReference type="PANTHER" id="PTHR30329">
    <property type="entry name" value="STATOR ELEMENT OF FLAGELLAR MOTOR COMPLEX"/>
    <property type="match status" value="1"/>
</dbReference>
<dbReference type="InterPro" id="IPR050330">
    <property type="entry name" value="Bact_OuterMem_StrucFunc"/>
</dbReference>
<feature type="chain" id="PRO_5010248754" evidence="5">
    <location>
        <begin position="19"/>
        <end position="687"/>
    </location>
</feature>
<dbReference type="PROSITE" id="PS51123">
    <property type="entry name" value="OMPA_2"/>
    <property type="match status" value="1"/>
</dbReference>
<dbReference type="InterPro" id="IPR011990">
    <property type="entry name" value="TPR-like_helical_dom_sf"/>
</dbReference>
<keyword evidence="3" id="KW-0998">Cell outer membrane</keyword>
<name>A0A1G7DNH4_9FLAO</name>
<dbReference type="PANTHER" id="PTHR30329:SF21">
    <property type="entry name" value="LIPOPROTEIN YIAD-RELATED"/>
    <property type="match status" value="1"/>
</dbReference>
<dbReference type="InterPro" id="IPR011042">
    <property type="entry name" value="6-blade_b-propeller_TolB-like"/>
</dbReference>
<dbReference type="Proteomes" id="UP000182114">
    <property type="component" value="Unassembled WGS sequence"/>
</dbReference>
<proteinExistence type="predicted"/>
<dbReference type="InterPro" id="IPR006665">
    <property type="entry name" value="OmpA-like"/>
</dbReference>
<sequence>MKKLLISLTMLFHFASYAQEISSPGNSVAQNITVPIEAVNIEMLNSLKEDSEKLDLPNNSRLVQKADYYFNKMWYAEAAETYEKVLSDKNNYSSILLKKIGDSYYFNTNMEKAYYWYNILYNEYESKMTADNYFKYSHTLKGNGKYSKAKRFMRLYEKMQKEDTQNTYAFNAPREEVALDKIINGDARFTIDNVAINSEYSDFSPMFYDNDKVVFSSSLDSSVFVTRKYKWNDQPFLDLYVSKINEESADLKSAIKFSKKINSKYHEASVTFSPDNETMYFTRNNYGKKLKRDKNGVNHLKIYTSVKVGDDWAEPKELPFNSDSYSTGHPALSPDGKLLYFVSDMPGSLGASDIFVVDVLEDGTYSTPRNLGPEINTEKREMFPFVTDKKIYFSSDGHAGLGGLDVFEASYDVDGFQEVKNVGVPVNSNKDDFSYIVSEESQKGYFASNRAGGKGDDDIYSFQRLALEEVTHTAIAGVVTELVTGDVMPKALVMLLDENNIKLKEVETAEDGSFVFEDLDGNKKYSIKTNRKEFFQDVKEVMTTLNETEMVDVSLKKLKELIVIDDGIRKLKTDMIYFDFDKSFIREDASKELDKLVEVMSEYPEMVIKIESHTDSRGASDYNRYLSDKRAKSSRDYIISQGIDADRIESAIGYGEDKLLNDCDGSVRCTREKHELNRRSEFIIVKM</sequence>
<dbReference type="Gene3D" id="2.60.40.1120">
    <property type="entry name" value="Carboxypeptidase-like, regulatory domain"/>
    <property type="match status" value="1"/>
</dbReference>
<feature type="domain" description="OmpA-like" evidence="6">
    <location>
        <begin position="565"/>
        <end position="687"/>
    </location>
</feature>
<accession>A0A1G7DNH4</accession>
<dbReference type="Gene3D" id="2.120.10.30">
    <property type="entry name" value="TolB, C-terminal domain"/>
    <property type="match status" value="1"/>
</dbReference>
<evidence type="ECO:0000256" key="4">
    <source>
        <dbReference type="PROSITE-ProRule" id="PRU00473"/>
    </source>
</evidence>
<reference evidence="8" key="1">
    <citation type="submission" date="2016-10" db="EMBL/GenBank/DDBJ databases">
        <authorList>
            <person name="Varghese N."/>
            <person name="Submissions S."/>
        </authorList>
    </citation>
    <scope>NUCLEOTIDE SEQUENCE [LARGE SCALE GENOMIC DNA]</scope>
    <source>
        <strain evidence="8">DSM 24729</strain>
    </source>
</reference>
<evidence type="ECO:0000313" key="8">
    <source>
        <dbReference type="Proteomes" id="UP000182114"/>
    </source>
</evidence>
<dbReference type="PRINTS" id="PR01021">
    <property type="entry name" value="OMPADOMAIN"/>
</dbReference>
<dbReference type="InterPro" id="IPR011659">
    <property type="entry name" value="WD40"/>
</dbReference>
<dbReference type="Gene3D" id="1.25.40.10">
    <property type="entry name" value="Tetratricopeptide repeat domain"/>
    <property type="match status" value="1"/>
</dbReference>
<keyword evidence="8" id="KW-1185">Reference proteome</keyword>
<keyword evidence="5" id="KW-0732">Signal</keyword>
<dbReference type="CDD" id="cd07185">
    <property type="entry name" value="OmpA_C-like"/>
    <property type="match status" value="1"/>
</dbReference>
<comment type="subcellular location">
    <subcellularLocation>
        <location evidence="1">Cell outer membrane</location>
    </subcellularLocation>
</comment>
<dbReference type="SUPFAM" id="SSF49464">
    <property type="entry name" value="Carboxypeptidase regulatory domain-like"/>
    <property type="match status" value="1"/>
</dbReference>
<protein>
    <submittedName>
        <fullName evidence="7">WD40-like Beta Propeller Repeat</fullName>
    </submittedName>
</protein>
<dbReference type="Pfam" id="PF00691">
    <property type="entry name" value="OmpA"/>
    <property type="match status" value="1"/>
</dbReference>
<evidence type="ECO:0000313" key="7">
    <source>
        <dbReference type="EMBL" id="SDE52696.1"/>
    </source>
</evidence>
<evidence type="ECO:0000256" key="1">
    <source>
        <dbReference type="ARBA" id="ARBA00004442"/>
    </source>
</evidence>
<dbReference type="SUPFAM" id="SSF103088">
    <property type="entry name" value="OmpA-like"/>
    <property type="match status" value="1"/>
</dbReference>
<dbReference type="Pfam" id="PF07676">
    <property type="entry name" value="PD40"/>
    <property type="match status" value="3"/>
</dbReference>
<dbReference type="AlphaFoldDB" id="A0A1G7DNH4"/>
<evidence type="ECO:0000256" key="5">
    <source>
        <dbReference type="SAM" id="SignalP"/>
    </source>
</evidence>
<feature type="signal peptide" evidence="5">
    <location>
        <begin position="1"/>
        <end position="18"/>
    </location>
</feature>
<evidence type="ECO:0000256" key="3">
    <source>
        <dbReference type="ARBA" id="ARBA00023237"/>
    </source>
</evidence>
<dbReference type="Gene3D" id="3.30.1330.60">
    <property type="entry name" value="OmpA-like domain"/>
    <property type="match status" value="1"/>
</dbReference>
<gene>
    <name evidence="7" type="ORF">SAMN04487992_101660</name>
</gene>
<evidence type="ECO:0000256" key="2">
    <source>
        <dbReference type="ARBA" id="ARBA00023136"/>
    </source>
</evidence>
<dbReference type="InterPro" id="IPR008969">
    <property type="entry name" value="CarboxyPept-like_regulatory"/>
</dbReference>
<evidence type="ECO:0000259" key="6">
    <source>
        <dbReference type="PROSITE" id="PS51123"/>
    </source>
</evidence>
<dbReference type="GO" id="GO:0009279">
    <property type="term" value="C:cell outer membrane"/>
    <property type="evidence" value="ECO:0007669"/>
    <property type="project" value="UniProtKB-SubCell"/>
</dbReference>
<dbReference type="EMBL" id="FNBD01000001">
    <property type="protein sequence ID" value="SDE52696.1"/>
    <property type="molecule type" value="Genomic_DNA"/>
</dbReference>
<organism evidence="7 8">
    <name type="scientific">Cellulophaga baltica</name>
    <dbReference type="NCBI Taxonomy" id="76594"/>
    <lineage>
        <taxon>Bacteria</taxon>
        <taxon>Pseudomonadati</taxon>
        <taxon>Bacteroidota</taxon>
        <taxon>Flavobacteriia</taxon>
        <taxon>Flavobacteriales</taxon>
        <taxon>Flavobacteriaceae</taxon>
        <taxon>Cellulophaga</taxon>
    </lineage>
</organism>
<dbReference type="InterPro" id="IPR036737">
    <property type="entry name" value="OmpA-like_sf"/>
</dbReference>